<dbReference type="InterPro" id="IPR013563">
    <property type="entry name" value="Oligopep_ABC_C"/>
</dbReference>
<dbReference type="Proteomes" id="UP000605848">
    <property type="component" value="Unassembled WGS sequence"/>
</dbReference>
<gene>
    <name evidence="7" type="ORF">JKG68_19550</name>
</gene>
<organism evidence="7 8">
    <name type="scientific">Microvirga aerilata</name>
    <dbReference type="NCBI Taxonomy" id="670292"/>
    <lineage>
        <taxon>Bacteria</taxon>
        <taxon>Pseudomonadati</taxon>
        <taxon>Pseudomonadota</taxon>
        <taxon>Alphaproteobacteria</taxon>
        <taxon>Hyphomicrobiales</taxon>
        <taxon>Methylobacteriaceae</taxon>
        <taxon>Microvirga</taxon>
    </lineage>
</organism>
<feature type="domain" description="ABC transporter" evidence="6">
    <location>
        <begin position="6"/>
        <end position="254"/>
    </location>
</feature>
<protein>
    <submittedName>
        <fullName evidence="7">ABC transporter ATP-binding protein</fullName>
    </submittedName>
</protein>
<dbReference type="GO" id="GO:0055085">
    <property type="term" value="P:transmembrane transport"/>
    <property type="evidence" value="ECO:0007669"/>
    <property type="project" value="UniProtKB-ARBA"/>
</dbReference>
<accession>A0A936Z953</accession>
<evidence type="ECO:0000256" key="5">
    <source>
        <dbReference type="ARBA" id="ARBA00022840"/>
    </source>
</evidence>
<proteinExistence type="inferred from homology"/>
<dbReference type="GO" id="GO:0016887">
    <property type="term" value="F:ATP hydrolysis activity"/>
    <property type="evidence" value="ECO:0007669"/>
    <property type="project" value="InterPro"/>
</dbReference>
<dbReference type="PROSITE" id="PS50893">
    <property type="entry name" value="ABC_TRANSPORTER_2"/>
    <property type="match status" value="2"/>
</dbReference>
<dbReference type="InterPro" id="IPR003439">
    <property type="entry name" value="ABC_transporter-like_ATP-bd"/>
</dbReference>
<dbReference type="InterPro" id="IPR027417">
    <property type="entry name" value="P-loop_NTPase"/>
</dbReference>
<evidence type="ECO:0000313" key="8">
    <source>
        <dbReference type="Proteomes" id="UP000605848"/>
    </source>
</evidence>
<dbReference type="CDD" id="cd03257">
    <property type="entry name" value="ABC_NikE_OppD_transporters"/>
    <property type="match status" value="2"/>
</dbReference>
<dbReference type="GO" id="GO:0015833">
    <property type="term" value="P:peptide transport"/>
    <property type="evidence" value="ECO:0007669"/>
    <property type="project" value="InterPro"/>
</dbReference>
<sequence length="576" mass="61531">MSNSVLSIEDLVVEPVSGGRPVVDGISISVERGEVLALIGASGSGKTTLALTALGHLRPGLRIRRGSVTLDGTEMLRAAPQTLRSLRGRTIAYIAQSAAAAFNPRLRLDAQVTEVSRVHNTRPYKEALQAAHRLYGRLDLPNPEVVGGRFPHQVSGGQLQRFMIAMGLQESPLLLVCDEPTSALDVTTQVEVLRALKQGIADNNTAALFVSHDLAVVSQIATKIAVLRAGRVIEFGTAREILDSPREAYTRELVAASKHMTIGSAGAGHIIAPSPSHAATPLLTVEKVVAGFGKVTDGAPAVTTLSDISLKLHKGEVVGVIGESGSGKSTLARVIAGLHPAAQGKIYMDGKNLADTVERRTVSERQRIQLVFQMADTALNQKHSVGRILGRVLKFFHGTSGRAREARVAELLKMVQLPPEYANRLPSQLSGGEKQRVNLARALAAEPEILICDEITSALDTIVAESIIQLVEDLSKKLRLGIIFISHDLATVSTLAQEVTVLRHGRIVESGPTQIVLSSPKDPYTQLLVSSVPQARPGWLEEAIATRNRLRHALETDVLTPVSVSEGSRSTLAVSS</sequence>
<evidence type="ECO:0000313" key="7">
    <source>
        <dbReference type="EMBL" id="MBL0406161.1"/>
    </source>
</evidence>
<keyword evidence="4" id="KW-0547">Nucleotide-binding</keyword>
<dbReference type="GO" id="GO:0005524">
    <property type="term" value="F:ATP binding"/>
    <property type="evidence" value="ECO:0007669"/>
    <property type="project" value="UniProtKB-KW"/>
</dbReference>
<dbReference type="AlphaFoldDB" id="A0A936Z953"/>
<name>A0A936Z953_9HYPH</name>
<evidence type="ECO:0000256" key="2">
    <source>
        <dbReference type="ARBA" id="ARBA00005417"/>
    </source>
</evidence>
<dbReference type="Gene3D" id="3.40.50.300">
    <property type="entry name" value="P-loop containing nucleotide triphosphate hydrolases"/>
    <property type="match status" value="2"/>
</dbReference>
<dbReference type="InterPro" id="IPR003593">
    <property type="entry name" value="AAA+_ATPase"/>
</dbReference>
<dbReference type="Pfam" id="PF00005">
    <property type="entry name" value="ABC_tran"/>
    <property type="match status" value="2"/>
</dbReference>
<dbReference type="PANTHER" id="PTHR43776:SF7">
    <property type="entry name" value="D,D-DIPEPTIDE TRANSPORT ATP-BINDING PROTEIN DDPF-RELATED"/>
    <property type="match status" value="1"/>
</dbReference>
<dbReference type="Pfam" id="PF08352">
    <property type="entry name" value="oligo_HPY"/>
    <property type="match status" value="1"/>
</dbReference>
<dbReference type="PANTHER" id="PTHR43776">
    <property type="entry name" value="TRANSPORT ATP-BINDING PROTEIN"/>
    <property type="match status" value="1"/>
</dbReference>
<keyword evidence="8" id="KW-1185">Reference proteome</keyword>
<evidence type="ECO:0000256" key="1">
    <source>
        <dbReference type="ARBA" id="ARBA00004417"/>
    </source>
</evidence>
<keyword evidence="5 7" id="KW-0067">ATP-binding</keyword>
<dbReference type="InterPro" id="IPR017871">
    <property type="entry name" value="ABC_transporter-like_CS"/>
</dbReference>
<evidence type="ECO:0000259" key="6">
    <source>
        <dbReference type="PROSITE" id="PS50893"/>
    </source>
</evidence>
<comment type="subcellular location">
    <subcellularLocation>
        <location evidence="1">Cell inner membrane</location>
        <topology evidence="1">Peripheral membrane protein</topology>
    </subcellularLocation>
</comment>
<dbReference type="GO" id="GO:0005886">
    <property type="term" value="C:plasma membrane"/>
    <property type="evidence" value="ECO:0007669"/>
    <property type="project" value="UniProtKB-SubCell"/>
</dbReference>
<dbReference type="RefSeq" id="WP_202062893.1">
    <property type="nucleotide sequence ID" value="NZ_JAEQMY010000035.1"/>
</dbReference>
<keyword evidence="3" id="KW-0813">Transport</keyword>
<comment type="similarity">
    <text evidence="2">Belongs to the ABC transporter superfamily.</text>
</comment>
<dbReference type="PROSITE" id="PS00211">
    <property type="entry name" value="ABC_TRANSPORTER_1"/>
    <property type="match status" value="2"/>
</dbReference>
<evidence type="ECO:0000256" key="3">
    <source>
        <dbReference type="ARBA" id="ARBA00022448"/>
    </source>
</evidence>
<evidence type="ECO:0000256" key="4">
    <source>
        <dbReference type="ARBA" id="ARBA00022741"/>
    </source>
</evidence>
<dbReference type="SMART" id="SM00382">
    <property type="entry name" value="AAA"/>
    <property type="match status" value="2"/>
</dbReference>
<dbReference type="SUPFAM" id="SSF52540">
    <property type="entry name" value="P-loop containing nucleoside triphosphate hydrolases"/>
    <property type="match status" value="2"/>
</dbReference>
<dbReference type="InterPro" id="IPR050319">
    <property type="entry name" value="ABC_transp_ATP-bind"/>
</dbReference>
<comment type="caution">
    <text evidence="7">The sequence shown here is derived from an EMBL/GenBank/DDBJ whole genome shotgun (WGS) entry which is preliminary data.</text>
</comment>
<reference evidence="7" key="1">
    <citation type="submission" date="2021-01" db="EMBL/GenBank/DDBJ databases">
        <title>Microvirga sp.</title>
        <authorList>
            <person name="Kim M.K."/>
        </authorList>
    </citation>
    <scope>NUCLEOTIDE SEQUENCE</scope>
    <source>
        <strain evidence="7">5420S-16</strain>
    </source>
</reference>
<feature type="domain" description="ABC transporter" evidence="6">
    <location>
        <begin position="283"/>
        <end position="529"/>
    </location>
</feature>
<dbReference type="EMBL" id="JAEQMY010000035">
    <property type="protein sequence ID" value="MBL0406161.1"/>
    <property type="molecule type" value="Genomic_DNA"/>
</dbReference>